<reference evidence="3 4" key="1">
    <citation type="submission" date="2019-08" db="EMBL/GenBank/DDBJ databases">
        <title>A chromosome-level genome assembly, high-density linkage maps, and genome scans reveal the genomic architecture of hybrid incompatibilities underlying speciation via character displacement in darters (Percidae: Etheostominae).</title>
        <authorList>
            <person name="Moran R.L."/>
            <person name="Catchen J.M."/>
            <person name="Fuller R.C."/>
        </authorList>
    </citation>
    <scope>NUCLEOTIDE SEQUENCE [LARGE SCALE GENOMIC DNA]</scope>
    <source>
        <strain evidence="3">EspeVRDwgs_2016</strain>
        <tissue evidence="3">Muscle</tissue>
    </source>
</reference>
<evidence type="ECO:0000313" key="3">
    <source>
        <dbReference type="EMBL" id="KAA8579290.1"/>
    </source>
</evidence>
<dbReference type="Proteomes" id="UP000327493">
    <property type="component" value="Unassembled WGS sequence"/>
</dbReference>
<comment type="caution">
    <text evidence="3">The sequence shown here is derived from an EMBL/GenBank/DDBJ whole genome shotgun (WGS) entry which is preliminary data.</text>
</comment>
<dbReference type="InterPro" id="IPR016186">
    <property type="entry name" value="C-type_lectin-like/link_sf"/>
</dbReference>
<dbReference type="EMBL" id="VOFY01000031">
    <property type="protein sequence ID" value="KAA8579290.1"/>
    <property type="molecule type" value="Genomic_DNA"/>
</dbReference>
<organism evidence="3 4">
    <name type="scientific">Etheostoma spectabile</name>
    <name type="common">orangethroat darter</name>
    <dbReference type="NCBI Taxonomy" id="54343"/>
    <lineage>
        <taxon>Eukaryota</taxon>
        <taxon>Metazoa</taxon>
        <taxon>Chordata</taxon>
        <taxon>Craniata</taxon>
        <taxon>Vertebrata</taxon>
        <taxon>Euteleostomi</taxon>
        <taxon>Actinopterygii</taxon>
        <taxon>Neopterygii</taxon>
        <taxon>Teleostei</taxon>
        <taxon>Neoteleostei</taxon>
        <taxon>Acanthomorphata</taxon>
        <taxon>Eupercaria</taxon>
        <taxon>Perciformes</taxon>
        <taxon>Percoidei</taxon>
        <taxon>Percidae</taxon>
        <taxon>Etheostomatinae</taxon>
        <taxon>Etheostoma</taxon>
    </lineage>
</organism>
<dbReference type="SMART" id="SM00034">
    <property type="entry name" value="CLECT"/>
    <property type="match status" value="1"/>
</dbReference>
<keyword evidence="1" id="KW-1015">Disulfide bond</keyword>
<dbReference type="PROSITE" id="PS50041">
    <property type="entry name" value="C_TYPE_LECTIN_2"/>
    <property type="match status" value="2"/>
</dbReference>
<evidence type="ECO:0000256" key="1">
    <source>
        <dbReference type="ARBA" id="ARBA00023157"/>
    </source>
</evidence>
<feature type="domain" description="C-type lectin" evidence="2">
    <location>
        <begin position="91"/>
        <end position="199"/>
    </location>
</feature>
<feature type="domain" description="C-type lectin" evidence="2">
    <location>
        <begin position="15"/>
        <end position="82"/>
    </location>
</feature>
<gene>
    <name evidence="3" type="ORF">FQN60_007080</name>
</gene>
<dbReference type="Gene3D" id="3.10.100.10">
    <property type="entry name" value="Mannose-Binding Protein A, subunit A"/>
    <property type="match status" value="2"/>
</dbReference>
<evidence type="ECO:0000313" key="4">
    <source>
        <dbReference type="Proteomes" id="UP000327493"/>
    </source>
</evidence>
<dbReference type="AlphaFoldDB" id="A0A5J5CGS6"/>
<accession>A0A5J5CGS6</accession>
<name>A0A5J5CGS6_9PERO</name>
<protein>
    <recommendedName>
        <fullName evidence="2">C-type lectin domain-containing protein</fullName>
    </recommendedName>
</protein>
<dbReference type="InterPro" id="IPR018378">
    <property type="entry name" value="C-type_lectin_CS"/>
</dbReference>
<dbReference type="InterPro" id="IPR016187">
    <property type="entry name" value="CTDL_fold"/>
</dbReference>
<evidence type="ECO:0000259" key="2">
    <source>
        <dbReference type="PROSITE" id="PS50041"/>
    </source>
</evidence>
<dbReference type="Pfam" id="PF00059">
    <property type="entry name" value="Lectin_C"/>
    <property type="match status" value="2"/>
</dbReference>
<feature type="non-terminal residue" evidence="3">
    <location>
        <position position="378"/>
    </location>
</feature>
<dbReference type="PANTHER" id="PTHR45784">
    <property type="entry name" value="C-TYPE LECTIN DOMAIN FAMILY 20 MEMBER A-RELATED"/>
    <property type="match status" value="1"/>
</dbReference>
<keyword evidence="4" id="KW-1185">Reference proteome</keyword>
<proteinExistence type="predicted"/>
<dbReference type="PROSITE" id="PS00615">
    <property type="entry name" value="C_TYPE_LECTIN_1"/>
    <property type="match status" value="1"/>
</dbReference>
<sequence length="378" mass="43295">MNLYITIQWCFQRAWIGLYDDVNSWRWSLTDTGFYQPGETEFRRWWTGEPNNYKSKEHCTQMGFDGLWNDVSCENSLKAVCVHVTGPNVTFILTDISMTWPAAQSYCRQRYTDLASVRNSRENQKVQELIPTNGSVFIGLFRDTWKWSDGSASSFRYWNLNDKEPNNNDQREACVAADFSRLGQWEDWNCDFKRAFVCFGPRPASKRVIRLRLKKKNSSLDVNDPAVMEAMLKQLQQKLGARGLDIKLSWRKQADGQRTYSCRAGTRTSDRCWICSSVSRPHRSTQLATALSGSASSSSDSAHWLSEGPDQEWNATKDIKYKFEAHFHSIPEQILVLKSSTYSCISVNSSGRLLRPRTELATALTVSPILLRKPGPCF</sequence>
<dbReference type="InterPro" id="IPR001304">
    <property type="entry name" value="C-type_lectin-like"/>
</dbReference>
<dbReference type="PANTHER" id="PTHR45784:SF3">
    <property type="entry name" value="C-TYPE LECTIN DOMAIN FAMILY 4 MEMBER K-LIKE-RELATED"/>
    <property type="match status" value="1"/>
</dbReference>
<dbReference type="SUPFAM" id="SSF56436">
    <property type="entry name" value="C-type lectin-like"/>
    <property type="match status" value="2"/>
</dbReference>